<dbReference type="EMBL" id="JACGWM010000004">
    <property type="protein sequence ID" value="KAL0375650.1"/>
    <property type="molecule type" value="Genomic_DNA"/>
</dbReference>
<reference evidence="1" key="1">
    <citation type="submission" date="2020-06" db="EMBL/GenBank/DDBJ databases">
        <authorList>
            <person name="Li T."/>
            <person name="Hu X."/>
            <person name="Zhang T."/>
            <person name="Song X."/>
            <person name="Zhang H."/>
            <person name="Dai N."/>
            <person name="Sheng W."/>
            <person name="Hou X."/>
            <person name="Wei L."/>
        </authorList>
    </citation>
    <scope>NUCLEOTIDE SEQUENCE</scope>
    <source>
        <strain evidence="1">KEN8</strain>
        <tissue evidence="1">Leaf</tissue>
    </source>
</reference>
<dbReference type="Pfam" id="PF02810">
    <property type="entry name" value="SEC-C"/>
    <property type="match status" value="1"/>
</dbReference>
<protein>
    <submittedName>
        <fullName evidence="1">Uncharacterized protein</fullName>
    </submittedName>
</protein>
<dbReference type="PANTHER" id="PTHR36750">
    <property type="entry name" value="SEC-C MOTIF PROTEIN"/>
    <property type="match status" value="1"/>
</dbReference>
<sequence>MEKPLEELTGELLVSYPLGRRARISPSASSSGASTSNGVATRARTSVTICSRIVVKTICWMAPNRTGGTAILGGSSISDQSKRSGRYLTPYCPRFISFTSPLQASWMDKMKGLLTGQKTTTESTESFTLLRFAEEMSKARKLGTLKQYIVGRSSEATFHDAFRKQEAIIRFLGGFDPTGENIKASQKMEAAKQCNCTLLDVENALSKFTWAKEAQRKIEQLKAEGKPMPKSMAEIQKLMGSSPLDIARTNLAKSGQISRNAPCPCGSRKLYKSGFLSVINKRKWLSVRNQQKKGRKVAEAPIISVWLGSHGAVVTVAEGQPEQ</sequence>
<comment type="caution">
    <text evidence="1">The sequence shown here is derived from an EMBL/GenBank/DDBJ whole genome shotgun (WGS) entry which is preliminary data.</text>
</comment>
<proteinExistence type="predicted"/>
<reference evidence="1" key="2">
    <citation type="journal article" date="2024" name="Plant">
        <title>Genomic evolution and insights into agronomic trait innovations of Sesamum species.</title>
        <authorList>
            <person name="Miao H."/>
            <person name="Wang L."/>
            <person name="Qu L."/>
            <person name="Liu H."/>
            <person name="Sun Y."/>
            <person name="Le M."/>
            <person name="Wang Q."/>
            <person name="Wei S."/>
            <person name="Zheng Y."/>
            <person name="Lin W."/>
            <person name="Duan Y."/>
            <person name="Cao H."/>
            <person name="Xiong S."/>
            <person name="Wang X."/>
            <person name="Wei L."/>
            <person name="Li C."/>
            <person name="Ma Q."/>
            <person name="Ju M."/>
            <person name="Zhao R."/>
            <person name="Li G."/>
            <person name="Mu C."/>
            <person name="Tian Q."/>
            <person name="Mei H."/>
            <person name="Zhang T."/>
            <person name="Gao T."/>
            <person name="Zhang H."/>
        </authorList>
    </citation>
    <scope>NUCLEOTIDE SEQUENCE</scope>
    <source>
        <strain evidence="1">KEN8</strain>
    </source>
</reference>
<dbReference type="InterPro" id="IPR004027">
    <property type="entry name" value="SEC_C_motif"/>
</dbReference>
<dbReference type="AlphaFoldDB" id="A0AAW2R6C5"/>
<organism evidence="1">
    <name type="scientific">Sesamum calycinum</name>
    <dbReference type="NCBI Taxonomy" id="2727403"/>
    <lineage>
        <taxon>Eukaryota</taxon>
        <taxon>Viridiplantae</taxon>
        <taxon>Streptophyta</taxon>
        <taxon>Embryophyta</taxon>
        <taxon>Tracheophyta</taxon>
        <taxon>Spermatophyta</taxon>
        <taxon>Magnoliopsida</taxon>
        <taxon>eudicotyledons</taxon>
        <taxon>Gunneridae</taxon>
        <taxon>Pentapetalae</taxon>
        <taxon>asterids</taxon>
        <taxon>lamiids</taxon>
        <taxon>Lamiales</taxon>
        <taxon>Pedaliaceae</taxon>
        <taxon>Sesamum</taxon>
    </lineage>
</organism>
<evidence type="ECO:0000313" key="1">
    <source>
        <dbReference type="EMBL" id="KAL0375650.1"/>
    </source>
</evidence>
<accession>A0AAW2R6C5</accession>
<gene>
    <name evidence="1" type="ORF">Scaly_0682600</name>
</gene>
<dbReference type="PANTHER" id="PTHR36750:SF1">
    <property type="entry name" value="SEC-C MOTIF PROTEIN"/>
    <property type="match status" value="1"/>
</dbReference>
<name>A0AAW2R6C5_9LAMI</name>